<proteinExistence type="predicted"/>
<dbReference type="Proteomes" id="UP001163321">
    <property type="component" value="Chromosome 9"/>
</dbReference>
<sequence>MGLVDMTFKRVHGLTILVVEQADQLKALVTEIISLTGLQGPSLQDMPGIPDPAADENLVLSENR</sequence>
<evidence type="ECO:0000313" key="1">
    <source>
        <dbReference type="EMBL" id="KAI9905226.1"/>
    </source>
</evidence>
<keyword evidence="2" id="KW-1185">Reference proteome</keyword>
<evidence type="ECO:0000313" key="2">
    <source>
        <dbReference type="Proteomes" id="UP001163321"/>
    </source>
</evidence>
<reference evidence="1 2" key="1">
    <citation type="journal article" date="2022" name="bioRxiv">
        <title>The genome of the oomycete Peronosclerospora sorghi, a cosmopolitan pathogen of maize and sorghum, is inflated with dispersed pseudogenes.</title>
        <authorList>
            <person name="Fletcher K."/>
            <person name="Martin F."/>
            <person name="Isakeit T."/>
            <person name="Cavanaugh K."/>
            <person name="Magill C."/>
            <person name="Michelmore R."/>
        </authorList>
    </citation>
    <scope>NUCLEOTIDE SEQUENCE [LARGE SCALE GENOMIC DNA]</scope>
    <source>
        <strain evidence="1">P6</strain>
    </source>
</reference>
<name>A0ACC0VIB3_9STRA</name>
<comment type="caution">
    <text evidence="1">The sequence shown here is derived from an EMBL/GenBank/DDBJ whole genome shotgun (WGS) entry which is preliminary data.</text>
</comment>
<accession>A0ACC0VIB3</accession>
<protein>
    <submittedName>
        <fullName evidence="1">Uncharacterized protein</fullName>
    </submittedName>
</protein>
<organism evidence="1 2">
    <name type="scientific">Peronosclerospora sorghi</name>
    <dbReference type="NCBI Taxonomy" id="230839"/>
    <lineage>
        <taxon>Eukaryota</taxon>
        <taxon>Sar</taxon>
        <taxon>Stramenopiles</taxon>
        <taxon>Oomycota</taxon>
        <taxon>Peronosporomycetes</taxon>
        <taxon>Peronosporales</taxon>
        <taxon>Peronosporaceae</taxon>
        <taxon>Peronosclerospora</taxon>
    </lineage>
</organism>
<dbReference type="EMBL" id="CM047588">
    <property type="protein sequence ID" value="KAI9905226.1"/>
    <property type="molecule type" value="Genomic_DNA"/>
</dbReference>
<gene>
    <name evidence="1" type="ORF">PsorP6_014187</name>
</gene>